<feature type="signal peptide" evidence="2">
    <location>
        <begin position="1"/>
        <end position="31"/>
    </location>
</feature>
<proteinExistence type="predicted"/>
<feature type="region of interest" description="Disordered" evidence="1">
    <location>
        <begin position="36"/>
        <end position="67"/>
    </location>
</feature>
<dbReference type="OrthoDB" id="7486497at2"/>
<keyword evidence="5" id="KW-1185">Reference proteome</keyword>
<dbReference type="GO" id="GO:0046819">
    <property type="term" value="P:protein secretion by the type V secretion system"/>
    <property type="evidence" value="ECO:0007669"/>
    <property type="project" value="TreeGrafter"/>
</dbReference>
<organism evidence="4 5">
    <name type="scientific">Alterirhizorhabdus solaris</name>
    <dbReference type="NCBI Taxonomy" id="2529389"/>
    <lineage>
        <taxon>Bacteria</taxon>
        <taxon>Pseudomonadati</taxon>
        <taxon>Pseudomonadota</taxon>
        <taxon>Alphaproteobacteria</taxon>
        <taxon>Sphingomonadales</taxon>
        <taxon>Rhizorhabdaceae</taxon>
        <taxon>Alterirhizorhabdus</taxon>
    </lineage>
</organism>
<protein>
    <submittedName>
        <fullName evidence="4">ShlB/FhaC/HecB family hemolysin secretion/activation protein</fullName>
    </submittedName>
</protein>
<comment type="caution">
    <text evidence="4">The sequence shown here is derived from an EMBL/GenBank/DDBJ whole genome shotgun (WGS) entry which is preliminary data.</text>
</comment>
<dbReference type="Pfam" id="PF03865">
    <property type="entry name" value="ShlB"/>
    <property type="match status" value="1"/>
</dbReference>
<dbReference type="Gene3D" id="2.40.160.50">
    <property type="entry name" value="membrane protein fhac: a member of the omp85/tpsb transporter family"/>
    <property type="match status" value="1"/>
</dbReference>
<dbReference type="PANTHER" id="PTHR34597">
    <property type="entry name" value="SLR1661 PROTEIN"/>
    <property type="match status" value="1"/>
</dbReference>
<evidence type="ECO:0000256" key="2">
    <source>
        <dbReference type="SAM" id="SignalP"/>
    </source>
</evidence>
<dbReference type="Gene3D" id="3.10.20.310">
    <property type="entry name" value="membrane protein fhac"/>
    <property type="match status" value="1"/>
</dbReference>
<keyword evidence="2" id="KW-0732">Signal</keyword>
<sequence length="609" mass="66030">MISSGNLSCRRGAGFAALAASLAAGASPTMAQVAAQAPVAPPATREEIQRAPIGPDTRAPSRLTVEGGVERAPCPLADPRFADVKVTITAAQFDNLRVVPPEALRPAYESYLGTPQPIAVVCEIRDAAATILRRQGYLAAVQVPAQRIDNGIVRFDVLMAKLVAVQVRGDAGKAERLIAGYLDRLKEQPAFNEREAERYLLLARDLPGYDVRLTLRPAGTAPGEVVGEVTVVRQRIAVDFNAQNYGSRDVGRIGGLLRAEVYDLLGSGDRFSAGLFSTADTSEQQVLQLGYDRRIGSEGLTLSGRFTYAWTTPDIATGAIPVRSRTLVASAEASYPFIRTQALNLRGAFGFDYINQNVRFRTSPVFRNQDHIRVLYARADFDSIDRASLNSVRGYSASEPRWRLAGSLEGRKGLDIFDATDPCPNSACPNTQLTVPSRQEGKPTAALVRLAGVMEFRPSPTITFSLSPRAQYSGRALLSYEEFSGGNYTVGRGYDPGSIIGDSGVGVQAEFRLGRITPQARDAFAFQPYVFYDKAWAWNRNRPFVPTRGRGPNPQDLSSVGGGVRAAYGDRGRIDVSLAKALERGPFQAGRNDARLLVSLTTRLVPWSR</sequence>
<evidence type="ECO:0000313" key="5">
    <source>
        <dbReference type="Proteomes" id="UP000318681"/>
    </source>
</evidence>
<dbReference type="GO" id="GO:0008320">
    <property type="term" value="F:protein transmembrane transporter activity"/>
    <property type="evidence" value="ECO:0007669"/>
    <property type="project" value="TreeGrafter"/>
</dbReference>
<feature type="chain" id="PRO_5022246987" evidence="2">
    <location>
        <begin position="32"/>
        <end position="609"/>
    </location>
</feature>
<reference evidence="4 5" key="1">
    <citation type="submission" date="2019-07" db="EMBL/GenBank/DDBJ databases">
        <title>Sphingomonas solaris sp. nov., isolated from a solar panel from Boston, Massachusetts.</title>
        <authorList>
            <person name="Tanner K."/>
            <person name="Pascual J."/>
            <person name="Mancuso C."/>
            <person name="Pereto J."/>
            <person name="Khalil A."/>
            <person name="Vilanova C."/>
        </authorList>
    </citation>
    <scope>NUCLEOTIDE SEQUENCE [LARGE SCALE GENOMIC DNA]</scope>
    <source>
        <strain evidence="4 5">R4DWN</strain>
    </source>
</reference>
<dbReference type="Proteomes" id="UP000318681">
    <property type="component" value="Unassembled WGS sequence"/>
</dbReference>
<dbReference type="RefSeq" id="WP_145154997.1">
    <property type="nucleotide sequence ID" value="NZ_VNIM01000108.1"/>
</dbReference>
<evidence type="ECO:0000259" key="3">
    <source>
        <dbReference type="Pfam" id="PF03865"/>
    </source>
</evidence>
<evidence type="ECO:0000313" key="4">
    <source>
        <dbReference type="EMBL" id="TVV70800.1"/>
    </source>
</evidence>
<gene>
    <name evidence="4" type="ORF">FOY91_18260</name>
</gene>
<dbReference type="InterPro" id="IPR051544">
    <property type="entry name" value="TPS_OM_transporter"/>
</dbReference>
<feature type="domain" description="Haemolysin activator HlyB C-terminal" evidence="3">
    <location>
        <begin position="234"/>
        <end position="540"/>
    </location>
</feature>
<dbReference type="PANTHER" id="PTHR34597:SF6">
    <property type="entry name" value="BLR6126 PROTEIN"/>
    <property type="match status" value="1"/>
</dbReference>
<dbReference type="InterPro" id="IPR005565">
    <property type="entry name" value="Hemolysn_activator_HlyB_C"/>
</dbReference>
<accession>A0A558QUH1</accession>
<dbReference type="GO" id="GO:0098046">
    <property type="term" value="C:type V protein secretion system complex"/>
    <property type="evidence" value="ECO:0007669"/>
    <property type="project" value="TreeGrafter"/>
</dbReference>
<dbReference type="AlphaFoldDB" id="A0A558QUH1"/>
<name>A0A558QUH1_9SPHN</name>
<evidence type="ECO:0000256" key="1">
    <source>
        <dbReference type="SAM" id="MobiDB-lite"/>
    </source>
</evidence>
<dbReference type="EMBL" id="VNIM01000108">
    <property type="protein sequence ID" value="TVV70800.1"/>
    <property type="molecule type" value="Genomic_DNA"/>
</dbReference>